<name>L9WRR8_9EURY</name>
<gene>
    <name evidence="1" type="ORF">C493_16584</name>
</gene>
<protein>
    <recommendedName>
        <fullName evidence="3">Transcription regulator TrmB N-terminal domain-containing protein</fullName>
    </recommendedName>
</protein>
<dbReference type="EMBL" id="AOHZ01000079">
    <property type="protein sequence ID" value="ELY52112.1"/>
    <property type="molecule type" value="Genomic_DNA"/>
</dbReference>
<evidence type="ECO:0008006" key="3">
    <source>
        <dbReference type="Google" id="ProtNLM"/>
    </source>
</evidence>
<dbReference type="Proteomes" id="UP000011602">
    <property type="component" value="Unassembled WGS sequence"/>
</dbReference>
<keyword evidence="2" id="KW-1185">Reference proteome</keyword>
<comment type="caution">
    <text evidence="1">The sequence shown here is derived from an EMBL/GenBank/DDBJ whole genome shotgun (WGS) entry which is preliminary data.</text>
</comment>
<dbReference type="Gene3D" id="1.10.10.10">
    <property type="entry name" value="Winged helix-like DNA-binding domain superfamily/Winged helix DNA-binding domain"/>
    <property type="match status" value="1"/>
</dbReference>
<dbReference type="InterPro" id="IPR036388">
    <property type="entry name" value="WH-like_DNA-bd_sf"/>
</dbReference>
<accession>L9WRR8</accession>
<dbReference type="InterPro" id="IPR036390">
    <property type="entry name" value="WH_DNA-bd_sf"/>
</dbReference>
<proteinExistence type="predicted"/>
<organism evidence="1 2">
    <name type="scientific">Natronolimnohabitans innermongolicus JCM 12255</name>
    <dbReference type="NCBI Taxonomy" id="1227499"/>
    <lineage>
        <taxon>Archaea</taxon>
        <taxon>Methanobacteriati</taxon>
        <taxon>Methanobacteriota</taxon>
        <taxon>Stenosarchaea group</taxon>
        <taxon>Halobacteria</taxon>
        <taxon>Halobacteriales</taxon>
        <taxon>Natrialbaceae</taxon>
        <taxon>Natronolimnohabitans</taxon>
    </lineage>
</organism>
<dbReference type="STRING" id="1227499.C493_16584"/>
<sequence>MMSTSEQQLSLPDDLTAPQTKLVYVTLQSVGEATASDLQDLLGLSKLSLMPVLTSLVANDYIVRTEDGYACY</sequence>
<dbReference type="eggNOG" id="arCOG08021">
    <property type="taxonomic scope" value="Archaea"/>
</dbReference>
<evidence type="ECO:0000313" key="2">
    <source>
        <dbReference type="Proteomes" id="UP000011602"/>
    </source>
</evidence>
<dbReference type="SUPFAM" id="SSF46785">
    <property type="entry name" value="Winged helix' DNA-binding domain"/>
    <property type="match status" value="1"/>
</dbReference>
<evidence type="ECO:0000313" key="1">
    <source>
        <dbReference type="EMBL" id="ELY52112.1"/>
    </source>
</evidence>
<dbReference type="AlphaFoldDB" id="L9WRR8"/>
<reference evidence="1 2" key="1">
    <citation type="journal article" date="2014" name="PLoS Genet.">
        <title>Phylogenetically driven sequencing of extremely halophilic archaea reveals strategies for static and dynamic osmo-response.</title>
        <authorList>
            <person name="Becker E.A."/>
            <person name="Seitzer P.M."/>
            <person name="Tritt A."/>
            <person name="Larsen D."/>
            <person name="Krusor M."/>
            <person name="Yao A.I."/>
            <person name="Wu D."/>
            <person name="Madern D."/>
            <person name="Eisen J.A."/>
            <person name="Darling A.E."/>
            <person name="Facciotti M.T."/>
        </authorList>
    </citation>
    <scope>NUCLEOTIDE SEQUENCE [LARGE SCALE GENOMIC DNA]</scope>
    <source>
        <strain evidence="1 2">JCM 12255</strain>
    </source>
</reference>